<gene>
    <name evidence="2" type="ORF">HX787_10955</name>
</gene>
<proteinExistence type="predicted"/>
<dbReference type="EMBL" id="JACAQK010000007">
    <property type="protein sequence ID" value="NWD36368.1"/>
    <property type="molecule type" value="Genomic_DNA"/>
</dbReference>
<comment type="caution">
    <text evidence="2">The sequence shown here is derived from an EMBL/GenBank/DDBJ whole genome shotgun (WGS) entry which is preliminary data.</text>
</comment>
<organism evidence="2 3">
    <name type="scientific">Pseudomonas tolaasii</name>
    <dbReference type="NCBI Taxonomy" id="29442"/>
    <lineage>
        <taxon>Bacteria</taxon>
        <taxon>Pseudomonadati</taxon>
        <taxon>Pseudomonadota</taxon>
        <taxon>Gammaproteobacteria</taxon>
        <taxon>Pseudomonadales</taxon>
        <taxon>Pseudomonadaceae</taxon>
        <taxon>Pseudomonas</taxon>
    </lineage>
</organism>
<dbReference type="GeneID" id="55849510"/>
<evidence type="ECO:0000256" key="1">
    <source>
        <dbReference type="SAM" id="MobiDB-lite"/>
    </source>
</evidence>
<dbReference type="RefSeq" id="WP_165448225.1">
    <property type="nucleotide sequence ID" value="NZ_CP020369.1"/>
</dbReference>
<evidence type="ECO:0000313" key="2">
    <source>
        <dbReference type="EMBL" id="NWD36368.1"/>
    </source>
</evidence>
<dbReference type="Proteomes" id="UP000549134">
    <property type="component" value="Unassembled WGS sequence"/>
</dbReference>
<evidence type="ECO:0000313" key="3">
    <source>
        <dbReference type="Proteomes" id="UP000549134"/>
    </source>
</evidence>
<accession>A0A7Y8ALN1</accession>
<feature type="region of interest" description="Disordered" evidence="1">
    <location>
        <begin position="36"/>
        <end position="56"/>
    </location>
</feature>
<reference evidence="2 3" key="1">
    <citation type="submission" date="2020-04" db="EMBL/GenBank/DDBJ databases">
        <title>Molecular characterization of pseudomonads from Agaricus bisporus reveal novel blotch 2 pathogens in Western Europe.</title>
        <authorList>
            <person name="Taparia T."/>
            <person name="Krijger M."/>
            <person name="Haynes E."/>
            <person name="Elpinstone J.G."/>
            <person name="Noble R."/>
            <person name="Van Der Wolf J."/>
        </authorList>
    </citation>
    <scope>NUCLEOTIDE SEQUENCE [LARGE SCALE GENOMIC DNA]</scope>
    <source>
        <strain evidence="2 3">IPO3746</strain>
    </source>
</reference>
<protein>
    <submittedName>
        <fullName evidence="2">Uncharacterized protein</fullName>
    </submittedName>
</protein>
<dbReference type="AlphaFoldDB" id="A0A7Y8ALN1"/>
<name>A0A7Y8ALN1_PSETO</name>
<sequence>MRVIALGTLSGATGDREKGEEFTVDAKLGADLVGRGLVEPAPDTPPAPEKAGKAKE</sequence>